<protein>
    <submittedName>
        <fullName evidence="1">Uncharacterized protein</fullName>
    </submittedName>
</protein>
<accession>A0A8T2NG95</accession>
<sequence>MEFNGFNQGPRQCVVAVGPWSSAALKQVKTLLPLKTDEPRKKPKTVKRYDNSVDADDRESKLSACAQRTALWAELSIGLRCWLTNPGLAATAAQRSRDGVCCWLSEAC</sequence>
<evidence type="ECO:0000313" key="1">
    <source>
        <dbReference type="EMBL" id="KAG9338320.1"/>
    </source>
</evidence>
<reference evidence="1" key="1">
    <citation type="thesis" date="2021" institute="BYU ScholarsArchive" country="Provo, UT, USA">
        <title>Applications of and Algorithms for Genome Assembly and Genomic Analyses with an Emphasis on Marine Teleosts.</title>
        <authorList>
            <person name="Pickett B.D."/>
        </authorList>
    </citation>
    <scope>NUCLEOTIDE SEQUENCE</scope>
    <source>
        <strain evidence="1">HI-2016</strain>
    </source>
</reference>
<proteinExistence type="predicted"/>
<evidence type="ECO:0000313" key="2">
    <source>
        <dbReference type="Proteomes" id="UP000824540"/>
    </source>
</evidence>
<dbReference type="AlphaFoldDB" id="A0A8T2NG95"/>
<keyword evidence="2" id="KW-1185">Reference proteome</keyword>
<comment type="caution">
    <text evidence="1">The sequence shown here is derived from an EMBL/GenBank/DDBJ whole genome shotgun (WGS) entry which is preliminary data.</text>
</comment>
<organism evidence="1 2">
    <name type="scientific">Albula glossodonta</name>
    <name type="common">roundjaw bonefish</name>
    <dbReference type="NCBI Taxonomy" id="121402"/>
    <lineage>
        <taxon>Eukaryota</taxon>
        <taxon>Metazoa</taxon>
        <taxon>Chordata</taxon>
        <taxon>Craniata</taxon>
        <taxon>Vertebrata</taxon>
        <taxon>Euteleostomi</taxon>
        <taxon>Actinopterygii</taxon>
        <taxon>Neopterygii</taxon>
        <taxon>Teleostei</taxon>
        <taxon>Albuliformes</taxon>
        <taxon>Albulidae</taxon>
        <taxon>Albula</taxon>
    </lineage>
</organism>
<dbReference type="EMBL" id="JAFBMS010000069">
    <property type="protein sequence ID" value="KAG9338320.1"/>
    <property type="molecule type" value="Genomic_DNA"/>
</dbReference>
<dbReference type="Proteomes" id="UP000824540">
    <property type="component" value="Unassembled WGS sequence"/>
</dbReference>
<gene>
    <name evidence="1" type="ORF">JZ751_025991</name>
</gene>
<name>A0A8T2NG95_9TELE</name>